<name>A0A8E0S0M4_9TREM</name>
<dbReference type="InterPro" id="IPR018881">
    <property type="entry name" value="C2orf69_mit"/>
</dbReference>
<dbReference type="PANTHER" id="PTHR31296">
    <property type="entry name" value="UPF0565 PROTEIN C2ORF69"/>
    <property type="match status" value="1"/>
</dbReference>
<gene>
    <name evidence="1" type="ORF">FBUS_00042</name>
</gene>
<dbReference type="EMBL" id="LUCM01002430">
    <property type="protein sequence ID" value="KAA0197367.1"/>
    <property type="molecule type" value="Genomic_DNA"/>
</dbReference>
<protein>
    <submittedName>
        <fullName evidence="1">Uncharacterized protein</fullName>
    </submittedName>
</protein>
<proteinExistence type="predicted"/>
<evidence type="ECO:0000313" key="1">
    <source>
        <dbReference type="EMBL" id="KAA0197367.1"/>
    </source>
</evidence>
<dbReference type="Pfam" id="PF10561">
    <property type="entry name" value="C2orf69"/>
    <property type="match status" value="2"/>
</dbReference>
<dbReference type="Proteomes" id="UP000728185">
    <property type="component" value="Unassembled WGS sequence"/>
</dbReference>
<organism evidence="1 2">
    <name type="scientific">Fasciolopsis buskii</name>
    <dbReference type="NCBI Taxonomy" id="27845"/>
    <lineage>
        <taxon>Eukaryota</taxon>
        <taxon>Metazoa</taxon>
        <taxon>Spiralia</taxon>
        <taxon>Lophotrochozoa</taxon>
        <taxon>Platyhelminthes</taxon>
        <taxon>Trematoda</taxon>
        <taxon>Digenea</taxon>
        <taxon>Plagiorchiida</taxon>
        <taxon>Echinostomata</taxon>
        <taxon>Echinostomatoidea</taxon>
        <taxon>Fasciolidae</taxon>
        <taxon>Fasciolopsis</taxon>
    </lineage>
</organism>
<reference evidence="1" key="1">
    <citation type="submission" date="2019-05" db="EMBL/GenBank/DDBJ databases">
        <title>Annotation for the trematode Fasciolopsis buski.</title>
        <authorList>
            <person name="Choi Y.-J."/>
        </authorList>
    </citation>
    <scope>NUCLEOTIDE SEQUENCE</scope>
    <source>
        <strain evidence="1">HT</strain>
        <tissue evidence="1">Whole worm</tissue>
    </source>
</reference>
<evidence type="ECO:0000313" key="2">
    <source>
        <dbReference type="Proteomes" id="UP000728185"/>
    </source>
</evidence>
<sequence>MSDEDSKLPVILLKGCTGTAIDKCNDVLFAGTPGEPSVNIIYFGGDLQDFKAEMAKYAEGCEYIKWNLESTARLLHSRFSSSDSRWPNPHVWVIRPSRWVRRCFAAYTNFLPFDDHTVPRIGFELNKCGALEQLNRILRSALSQMRTVSPNYCTQLRAPLCLVGFSKGCCVLIQMLYELAYCSTHFSRKPDLSPGPSPFTQELLSTLDSMYWLDGGHSGLDSQWPTASRILARLNPAHCPMMYVYGTPYQLMNSLKPWKSRDYHRFLEILRDHNLPHKHKILPTSSDDSMESEPTLETHFDLLRQFPIDGAD</sequence>
<dbReference type="PANTHER" id="PTHR31296:SF1">
    <property type="entry name" value="MITOCHONDRIAL PROTEIN C2ORF69"/>
    <property type="match status" value="1"/>
</dbReference>
<accession>A0A8E0S0M4</accession>
<dbReference type="GO" id="GO:0005739">
    <property type="term" value="C:mitochondrion"/>
    <property type="evidence" value="ECO:0007669"/>
    <property type="project" value="TreeGrafter"/>
</dbReference>
<keyword evidence="2" id="KW-1185">Reference proteome</keyword>
<comment type="caution">
    <text evidence="1">The sequence shown here is derived from an EMBL/GenBank/DDBJ whole genome shotgun (WGS) entry which is preliminary data.</text>
</comment>
<dbReference type="AlphaFoldDB" id="A0A8E0S0M4"/>
<dbReference type="OrthoDB" id="419333at2759"/>